<sequence length="148" mass="16188">MVQGWHDGRAPKAKGTCGNPAIWTIEDWTKVLGPCVGEDGDYTFDSDSVKECSGGLDVDSPAFTNDLRDNMIGQICGACGGREAYSLGTHTMENYKPAHRRGIWKISELSIAILHQFLSRVGIADYSRVEAISARDRDNGRQRGAGRQ</sequence>
<reference evidence="1" key="1">
    <citation type="submission" date="2016-03" db="EMBL/GenBank/DDBJ databases">
        <title>Mechanisms controlling the formation of the plant cell surface in tip-growing cells are functionally conserved among land plants.</title>
        <authorList>
            <person name="Honkanen S."/>
            <person name="Jones V.A."/>
            <person name="Morieri G."/>
            <person name="Champion C."/>
            <person name="Hetherington A.J."/>
            <person name="Kelly S."/>
            <person name="Saint-Marcoux D."/>
            <person name="Proust H."/>
            <person name="Prescott H."/>
            <person name="Dolan L."/>
        </authorList>
    </citation>
    <scope>NUCLEOTIDE SEQUENCE [LARGE SCALE GENOMIC DNA]</scope>
    <source>
        <tissue evidence="1">Whole gametophyte</tissue>
    </source>
</reference>
<dbReference type="EMBL" id="LVLJ01001862">
    <property type="protein sequence ID" value="OAE27583.1"/>
    <property type="molecule type" value="Genomic_DNA"/>
</dbReference>
<proteinExistence type="predicted"/>
<gene>
    <name evidence="1" type="ORF">AXG93_2779s1330</name>
</gene>
<evidence type="ECO:0000313" key="1">
    <source>
        <dbReference type="EMBL" id="OAE27583.1"/>
    </source>
</evidence>
<organism evidence="1 2">
    <name type="scientific">Marchantia polymorpha subsp. ruderalis</name>
    <dbReference type="NCBI Taxonomy" id="1480154"/>
    <lineage>
        <taxon>Eukaryota</taxon>
        <taxon>Viridiplantae</taxon>
        <taxon>Streptophyta</taxon>
        <taxon>Embryophyta</taxon>
        <taxon>Marchantiophyta</taxon>
        <taxon>Marchantiopsida</taxon>
        <taxon>Marchantiidae</taxon>
        <taxon>Marchantiales</taxon>
        <taxon>Marchantiaceae</taxon>
        <taxon>Marchantia</taxon>
    </lineage>
</organism>
<name>A0A176W4K0_MARPO</name>
<keyword evidence="2" id="KW-1185">Reference proteome</keyword>
<protein>
    <submittedName>
        <fullName evidence="1">Uncharacterized protein</fullName>
    </submittedName>
</protein>
<comment type="caution">
    <text evidence="1">The sequence shown here is derived from an EMBL/GenBank/DDBJ whole genome shotgun (WGS) entry which is preliminary data.</text>
</comment>
<accession>A0A176W4K0</accession>
<dbReference type="AlphaFoldDB" id="A0A176W4K0"/>
<evidence type="ECO:0000313" key="2">
    <source>
        <dbReference type="Proteomes" id="UP000077202"/>
    </source>
</evidence>
<dbReference type="Proteomes" id="UP000077202">
    <property type="component" value="Unassembled WGS sequence"/>
</dbReference>